<evidence type="ECO:0000313" key="7">
    <source>
        <dbReference type="Proteomes" id="UP001147700"/>
    </source>
</evidence>
<sequence>MPSPPYSGVRNGPYSTVRAIATREDWTRAALVAMAESGVAGVAVDRLTKAVGATRGSFYWHFKDRDELVQAALLLWERENTTELIPEGEAVRDPQARLRALFARVYEPPADPIEVALAKAADDPLVAPVFARVVASRIAFLRTLFLELGCEEEEADSRAWLAYGFYVGHHQLGPVPGRPAGLGRIVELLGGA</sequence>
<dbReference type="InterPro" id="IPR009057">
    <property type="entry name" value="Homeodomain-like_sf"/>
</dbReference>
<dbReference type="Proteomes" id="UP001147700">
    <property type="component" value="Unassembled WGS sequence"/>
</dbReference>
<reference evidence="6" key="1">
    <citation type="submission" date="2022-10" db="EMBL/GenBank/DDBJ databases">
        <title>The WGS of Solirubrobacter sp. CPCC 204708.</title>
        <authorList>
            <person name="Jiang Z."/>
        </authorList>
    </citation>
    <scope>NUCLEOTIDE SEQUENCE</scope>
    <source>
        <strain evidence="6">CPCC 204708</strain>
    </source>
</reference>
<dbReference type="PANTHER" id="PTHR47506:SF7">
    <property type="entry name" value="TRANSCRIPTIONAL REGULATORY PROTEIN"/>
    <property type="match status" value="1"/>
</dbReference>
<dbReference type="InterPro" id="IPR001647">
    <property type="entry name" value="HTH_TetR"/>
</dbReference>
<dbReference type="SUPFAM" id="SSF46689">
    <property type="entry name" value="Homeodomain-like"/>
    <property type="match status" value="1"/>
</dbReference>
<dbReference type="Gene3D" id="1.10.357.10">
    <property type="entry name" value="Tetracycline Repressor, domain 2"/>
    <property type="match status" value="1"/>
</dbReference>
<keyword evidence="7" id="KW-1185">Reference proteome</keyword>
<evidence type="ECO:0000256" key="4">
    <source>
        <dbReference type="PROSITE-ProRule" id="PRU00335"/>
    </source>
</evidence>
<feature type="DNA-binding region" description="H-T-H motif" evidence="4">
    <location>
        <begin position="43"/>
        <end position="62"/>
    </location>
</feature>
<keyword evidence="3" id="KW-0804">Transcription</keyword>
<dbReference type="PANTHER" id="PTHR47506">
    <property type="entry name" value="TRANSCRIPTIONAL REGULATORY PROTEIN"/>
    <property type="match status" value="1"/>
</dbReference>
<evidence type="ECO:0000259" key="5">
    <source>
        <dbReference type="PROSITE" id="PS50977"/>
    </source>
</evidence>
<dbReference type="Pfam" id="PF00440">
    <property type="entry name" value="TetR_N"/>
    <property type="match status" value="1"/>
</dbReference>
<proteinExistence type="predicted"/>
<evidence type="ECO:0000256" key="2">
    <source>
        <dbReference type="ARBA" id="ARBA00023125"/>
    </source>
</evidence>
<evidence type="ECO:0000256" key="3">
    <source>
        <dbReference type="ARBA" id="ARBA00023163"/>
    </source>
</evidence>
<name>A0ABT4RKE2_9ACTN</name>
<feature type="domain" description="HTH tetR-type" evidence="5">
    <location>
        <begin position="20"/>
        <end position="80"/>
    </location>
</feature>
<accession>A0ABT4RKE2</accession>
<comment type="caution">
    <text evidence="6">The sequence shown here is derived from an EMBL/GenBank/DDBJ whole genome shotgun (WGS) entry which is preliminary data.</text>
</comment>
<dbReference type="EMBL" id="JAPCID010000021">
    <property type="protein sequence ID" value="MDA0139028.1"/>
    <property type="molecule type" value="Genomic_DNA"/>
</dbReference>
<gene>
    <name evidence="6" type="ORF">OJ962_16125</name>
</gene>
<keyword evidence="1" id="KW-0805">Transcription regulation</keyword>
<dbReference type="RefSeq" id="WP_255525886.1">
    <property type="nucleotide sequence ID" value="NZ_JAPCID010000021.1"/>
</dbReference>
<evidence type="ECO:0000256" key="1">
    <source>
        <dbReference type="ARBA" id="ARBA00023015"/>
    </source>
</evidence>
<protein>
    <submittedName>
        <fullName evidence="6">TetR/AcrR family transcriptional regulator</fullName>
    </submittedName>
</protein>
<dbReference type="PROSITE" id="PS50977">
    <property type="entry name" value="HTH_TETR_2"/>
    <property type="match status" value="1"/>
</dbReference>
<keyword evidence="2 4" id="KW-0238">DNA-binding</keyword>
<evidence type="ECO:0000313" key="6">
    <source>
        <dbReference type="EMBL" id="MDA0139028.1"/>
    </source>
</evidence>
<organism evidence="6 7">
    <name type="scientific">Solirubrobacter deserti</name>
    <dbReference type="NCBI Taxonomy" id="2282478"/>
    <lineage>
        <taxon>Bacteria</taxon>
        <taxon>Bacillati</taxon>
        <taxon>Actinomycetota</taxon>
        <taxon>Thermoleophilia</taxon>
        <taxon>Solirubrobacterales</taxon>
        <taxon>Solirubrobacteraceae</taxon>
        <taxon>Solirubrobacter</taxon>
    </lineage>
</organism>